<protein>
    <recommendedName>
        <fullName evidence="1">Stage 0 sporulation protein A homolog</fullName>
    </recommendedName>
</protein>
<dbReference type="PANTHER" id="PTHR43280">
    <property type="entry name" value="ARAC-FAMILY TRANSCRIPTIONAL REGULATOR"/>
    <property type="match status" value="1"/>
</dbReference>
<dbReference type="Pfam" id="PF12833">
    <property type="entry name" value="HTH_18"/>
    <property type="match status" value="1"/>
</dbReference>
<evidence type="ECO:0000256" key="1">
    <source>
        <dbReference type="ARBA" id="ARBA00018672"/>
    </source>
</evidence>
<dbReference type="GeneID" id="97985647"/>
<dbReference type="InterPro" id="IPR020449">
    <property type="entry name" value="Tscrpt_reg_AraC-type_HTH"/>
</dbReference>
<dbReference type="PROSITE" id="PS01124">
    <property type="entry name" value="HTH_ARAC_FAMILY_2"/>
    <property type="match status" value="1"/>
</dbReference>
<gene>
    <name evidence="9" type="ORF">DXC51_01805</name>
</gene>
<evidence type="ECO:0000259" key="7">
    <source>
        <dbReference type="PROSITE" id="PS01124"/>
    </source>
</evidence>
<organism evidence="9 10">
    <name type="scientific">Eisenbergiella massiliensis</name>
    <dbReference type="NCBI Taxonomy" id="1720294"/>
    <lineage>
        <taxon>Bacteria</taxon>
        <taxon>Bacillati</taxon>
        <taxon>Bacillota</taxon>
        <taxon>Clostridia</taxon>
        <taxon>Lachnospirales</taxon>
        <taxon>Lachnospiraceae</taxon>
        <taxon>Eisenbergiella</taxon>
    </lineage>
</organism>
<dbReference type="SUPFAM" id="SSF46689">
    <property type="entry name" value="Homeodomain-like"/>
    <property type="match status" value="2"/>
</dbReference>
<keyword evidence="10" id="KW-1185">Reference proteome</keyword>
<dbReference type="InterPro" id="IPR018062">
    <property type="entry name" value="HTH_AraC-typ_CS"/>
</dbReference>
<reference evidence="9 10" key="1">
    <citation type="submission" date="2018-08" db="EMBL/GenBank/DDBJ databases">
        <title>A genome reference for cultivated species of the human gut microbiota.</title>
        <authorList>
            <person name="Zou Y."/>
            <person name="Xue W."/>
            <person name="Luo G."/>
        </authorList>
    </citation>
    <scope>NUCLEOTIDE SEQUENCE [LARGE SCALE GENOMIC DNA]</scope>
    <source>
        <strain evidence="9 10">TF05-5AC</strain>
    </source>
</reference>
<dbReference type="GO" id="GO:0000160">
    <property type="term" value="P:phosphorelay signal transduction system"/>
    <property type="evidence" value="ECO:0007669"/>
    <property type="project" value="InterPro"/>
</dbReference>
<keyword evidence="6" id="KW-0597">Phosphoprotein</keyword>
<dbReference type="CDD" id="cd17536">
    <property type="entry name" value="REC_YesN-like"/>
    <property type="match status" value="1"/>
</dbReference>
<evidence type="ECO:0000256" key="6">
    <source>
        <dbReference type="PROSITE-ProRule" id="PRU00169"/>
    </source>
</evidence>
<evidence type="ECO:0000256" key="2">
    <source>
        <dbReference type="ARBA" id="ARBA00023015"/>
    </source>
</evidence>
<dbReference type="GO" id="GO:0043565">
    <property type="term" value="F:sequence-specific DNA binding"/>
    <property type="evidence" value="ECO:0007669"/>
    <property type="project" value="InterPro"/>
</dbReference>
<dbReference type="InterPro" id="IPR001789">
    <property type="entry name" value="Sig_transdc_resp-reg_receiver"/>
</dbReference>
<dbReference type="RefSeq" id="WP_117543517.1">
    <property type="nucleotide sequence ID" value="NZ_JBKUNB010000007.1"/>
</dbReference>
<dbReference type="EMBL" id="QVLV01000001">
    <property type="protein sequence ID" value="RGE65084.1"/>
    <property type="molecule type" value="Genomic_DNA"/>
</dbReference>
<dbReference type="PROSITE" id="PS00041">
    <property type="entry name" value="HTH_ARAC_FAMILY_1"/>
    <property type="match status" value="1"/>
</dbReference>
<dbReference type="GO" id="GO:0003700">
    <property type="term" value="F:DNA-binding transcription factor activity"/>
    <property type="evidence" value="ECO:0007669"/>
    <property type="project" value="InterPro"/>
</dbReference>
<comment type="function">
    <text evidence="5">May play the central regulatory role in sporulation. It may be an element of the effector pathway responsible for the activation of sporulation genes in response to nutritional stress. Spo0A may act in concert with spo0H (a sigma factor) to control the expression of some genes that are critical to the sporulation process.</text>
</comment>
<feature type="modified residue" description="4-aspartylphosphate" evidence="6">
    <location>
        <position position="54"/>
    </location>
</feature>
<accession>A0A3E3IDD2</accession>
<evidence type="ECO:0000256" key="5">
    <source>
        <dbReference type="ARBA" id="ARBA00024867"/>
    </source>
</evidence>
<dbReference type="Pfam" id="PF00072">
    <property type="entry name" value="Response_reg"/>
    <property type="match status" value="1"/>
</dbReference>
<keyword evidence="4" id="KW-0804">Transcription</keyword>
<dbReference type="AlphaFoldDB" id="A0A3E3IDD2"/>
<comment type="caution">
    <text evidence="9">The sequence shown here is derived from an EMBL/GenBank/DDBJ whole genome shotgun (WGS) entry which is preliminary data.</text>
</comment>
<dbReference type="SMART" id="SM00448">
    <property type="entry name" value="REC"/>
    <property type="match status" value="1"/>
</dbReference>
<name>A0A3E3IDD2_9FIRM</name>
<evidence type="ECO:0000256" key="4">
    <source>
        <dbReference type="ARBA" id="ARBA00023163"/>
    </source>
</evidence>
<dbReference type="PANTHER" id="PTHR43280:SF2">
    <property type="entry name" value="HTH-TYPE TRANSCRIPTIONAL REGULATOR EXSA"/>
    <property type="match status" value="1"/>
</dbReference>
<keyword evidence="2" id="KW-0805">Transcription regulation</keyword>
<evidence type="ECO:0000313" key="9">
    <source>
        <dbReference type="EMBL" id="RGE65084.1"/>
    </source>
</evidence>
<feature type="domain" description="HTH araC/xylS-type" evidence="7">
    <location>
        <begin position="145"/>
        <end position="243"/>
    </location>
</feature>
<feature type="domain" description="Response regulatory" evidence="8">
    <location>
        <begin position="2"/>
        <end position="119"/>
    </location>
</feature>
<evidence type="ECO:0000313" key="10">
    <source>
        <dbReference type="Proteomes" id="UP000260812"/>
    </source>
</evidence>
<evidence type="ECO:0000259" key="8">
    <source>
        <dbReference type="PROSITE" id="PS50110"/>
    </source>
</evidence>
<dbReference type="Gene3D" id="3.40.50.2300">
    <property type="match status" value="1"/>
</dbReference>
<keyword evidence="3" id="KW-0238">DNA-binding</keyword>
<evidence type="ECO:0000256" key="3">
    <source>
        <dbReference type="ARBA" id="ARBA00023125"/>
    </source>
</evidence>
<dbReference type="SMART" id="SM00342">
    <property type="entry name" value="HTH_ARAC"/>
    <property type="match status" value="1"/>
</dbReference>
<dbReference type="PROSITE" id="PS50110">
    <property type="entry name" value="RESPONSE_REGULATORY"/>
    <property type="match status" value="1"/>
</dbReference>
<dbReference type="InterPro" id="IPR018060">
    <property type="entry name" value="HTH_AraC"/>
</dbReference>
<dbReference type="Proteomes" id="UP000260812">
    <property type="component" value="Unassembled WGS sequence"/>
</dbReference>
<dbReference type="SUPFAM" id="SSF52172">
    <property type="entry name" value="CheY-like"/>
    <property type="match status" value="1"/>
</dbReference>
<sequence length="247" mass="28729">MKLLLVDDEVTMIQIMEKAIDWKKKGIQKVFVAYNADEARDILASSAIDIMICDIEMPGESGLELIQWMQDAYPEIICIILTGFPDFNYARSAISLGVYQYLLKPVSFEELEKVISSAIERVEENMAVSMKTPNEKDSEMSDPIRQVRSYLEEHYNEIITRRNIESLVHLNGDYINREFKKCTGYTLMEYIQRYRIIMAKKLLRETNLSMAEISAQTGYDSPAYFAKIFKKLTSQTPSEYRVRHERD</sequence>
<dbReference type="InterPro" id="IPR009057">
    <property type="entry name" value="Homeodomain-like_sf"/>
</dbReference>
<dbReference type="InterPro" id="IPR011006">
    <property type="entry name" value="CheY-like_superfamily"/>
</dbReference>
<dbReference type="Gene3D" id="1.10.10.60">
    <property type="entry name" value="Homeodomain-like"/>
    <property type="match status" value="2"/>
</dbReference>
<proteinExistence type="predicted"/>
<dbReference type="PRINTS" id="PR00032">
    <property type="entry name" value="HTHARAC"/>
</dbReference>